<feature type="coiled-coil region" evidence="1">
    <location>
        <begin position="350"/>
        <end position="416"/>
    </location>
</feature>
<dbReference type="InterPro" id="IPR001875">
    <property type="entry name" value="DED_dom"/>
</dbReference>
<feature type="region of interest" description="Disordered" evidence="2">
    <location>
        <begin position="324"/>
        <end position="349"/>
    </location>
</feature>
<protein>
    <recommendedName>
        <fullName evidence="3">DED domain-containing protein</fullName>
    </recommendedName>
</protein>
<feature type="coiled-coil region" evidence="1">
    <location>
        <begin position="1917"/>
        <end position="2019"/>
    </location>
</feature>
<dbReference type="PROSITE" id="PS50168">
    <property type="entry name" value="DED"/>
    <property type="match status" value="1"/>
</dbReference>
<organism evidence="4 5">
    <name type="scientific">Stentor coeruleus</name>
    <dbReference type="NCBI Taxonomy" id="5963"/>
    <lineage>
        <taxon>Eukaryota</taxon>
        <taxon>Sar</taxon>
        <taxon>Alveolata</taxon>
        <taxon>Ciliophora</taxon>
        <taxon>Postciliodesmatophora</taxon>
        <taxon>Heterotrichea</taxon>
        <taxon>Heterotrichida</taxon>
        <taxon>Stentoridae</taxon>
        <taxon>Stentor</taxon>
    </lineage>
</organism>
<feature type="coiled-coil region" evidence="1">
    <location>
        <begin position="2215"/>
        <end position="2323"/>
    </location>
</feature>
<feature type="coiled-coil region" evidence="1">
    <location>
        <begin position="216"/>
        <end position="243"/>
    </location>
</feature>
<evidence type="ECO:0000256" key="2">
    <source>
        <dbReference type="SAM" id="MobiDB-lite"/>
    </source>
</evidence>
<evidence type="ECO:0000259" key="3">
    <source>
        <dbReference type="PROSITE" id="PS50168"/>
    </source>
</evidence>
<evidence type="ECO:0000313" key="4">
    <source>
        <dbReference type="EMBL" id="OMJ83670.1"/>
    </source>
</evidence>
<evidence type="ECO:0000313" key="5">
    <source>
        <dbReference type="Proteomes" id="UP000187209"/>
    </source>
</evidence>
<feature type="coiled-coil region" evidence="1">
    <location>
        <begin position="1507"/>
        <end position="1548"/>
    </location>
</feature>
<evidence type="ECO:0000256" key="1">
    <source>
        <dbReference type="SAM" id="Coils"/>
    </source>
</evidence>
<feature type="coiled-coil region" evidence="1">
    <location>
        <begin position="1577"/>
        <end position="1664"/>
    </location>
</feature>
<feature type="coiled-coil region" evidence="1">
    <location>
        <begin position="1396"/>
        <end position="1472"/>
    </location>
</feature>
<feature type="coiled-coil region" evidence="1">
    <location>
        <begin position="155"/>
        <end position="189"/>
    </location>
</feature>
<feature type="domain" description="DED" evidence="3">
    <location>
        <begin position="1076"/>
        <end position="1141"/>
    </location>
</feature>
<dbReference type="PANTHER" id="PTHR23159:SF31">
    <property type="entry name" value="CENTROSOME-ASSOCIATED PROTEIN CEP250 ISOFORM X1"/>
    <property type="match status" value="1"/>
</dbReference>
<keyword evidence="1" id="KW-0175">Coiled coil</keyword>
<feature type="coiled-coil region" evidence="1">
    <location>
        <begin position="1802"/>
        <end position="1843"/>
    </location>
</feature>
<feature type="coiled-coil region" evidence="1">
    <location>
        <begin position="2699"/>
        <end position="2733"/>
    </location>
</feature>
<dbReference type="OrthoDB" id="425925at2759"/>
<feature type="coiled-coil region" evidence="1">
    <location>
        <begin position="2073"/>
        <end position="2189"/>
    </location>
</feature>
<dbReference type="Proteomes" id="UP000187209">
    <property type="component" value="Unassembled WGS sequence"/>
</dbReference>
<gene>
    <name evidence="4" type="ORF">SteCoe_15338</name>
</gene>
<proteinExistence type="predicted"/>
<feature type="coiled-coil region" evidence="1">
    <location>
        <begin position="597"/>
        <end position="902"/>
    </location>
</feature>
<dbReference type="PANTHER" id="PTHR23159">
    <property type="entry name" value="CENTROSOMAL PROTEIN 2"/>
    <property type="match status" value="1"/>
</dbReference>
<feature type="coiled-coil region" evidence="1">
    <location>
        <begin position="453"/>
        <end position="539"/>
    </location>
</feature>
<dbReference type="EMBL" id="MPUH01000295">
    <property type="protein sequence ID" value="OMJ83670.1"/>
    <property type="molecule type" value="Genomic_DNA"/>
</dbReference>
<feature type="coiled-coil region" evidence="1">
    <location>
        <begin position="2491"/>
        <end position="2532"/>
    </location>
</feature>
<sequence length="2813" mass="331353">MESAYQERDLLKESCYNDSNRFLTFSRVQLATRYDGQLVDEPLRASAVDARLATVNDKMKSLTNYSERSSPVRVKSPMWREIPNEAEKEYNKSPERTYGYTQVSEIITKAQSDVVEILKQSKKIDEMSIKSKIWEIFNRLSHEVWNKCFKNKHQDNDLSQENRQLRSTLNCMEEQMLKLRNQLHEKEINGIGNEMYLLKTKIKRMKEMGQNLQMELNQKVVLVQNQEKELSFLRNEIRNKDMRGKSVGRMGVSSDELREKVLKVTQERDSLLEWKNRFTQYPSTYEKSIQKIKEDHQYEKQILQESIDHLQNIIREKDLRPQAKTTQGFFSQKEREAASRTPDIKSQNNESKLKNTIFALKKEKNQLKESLDMVVKDYENVCKNFKAQSEEYKRDKEDFEIKILRYERKLKNNIEKNDNEGYEEKVKFEGIGKGKKKVLRSGNVEKNNQSVNADGFKERILCLESDKKKLEEIIKLENIQASLLSEKISQLTSQLQELSLQIINLESEKSKLLTKAKDLEILQKTAKSLESQNLSLQTSLSSTQKDLEVIKSLYEKSQSSTINPMKVQIAALNQELLNQKSKAYHLENDKNLFNQEIKTLKSNLDIKIQEIHTLENKFISSQKKILENDEESIQTVNQNKDLNEKIKKMKLEISDKNKKISELDKKNSDYVRIIKEYQDKEKEYKENIEKYMNDTLENIQKNRDQYKLLVIENDKEKEGFENKIKSLYDLIEEKDQKIDLQERGLDDLMKRIKEKDRENKGLIGKIEKLEEEMKKKIVDWEKDKEKALRDLRIKHKNMDEDLAELIMVKENLEKQVLSLKAAVKDAEKVTEDKITENVILNDAFLGIKEELQELKLKKQENQEFSDVFKDQTVKISRLELEISQKQEQYNKTIEELNILTIKDQENTIKLAKIIKQNTEIQTKLIETSFEKDQAIKDTIQLNEKIHSLNMILLEKSQEATKALQNSKILTEKINSLEVQLSSSESQMHVFQEKAQEISFQKKKLQQKIDEYEEKIQFITFENEDLKRKLIEKEQDYAEIFNDYQELKGNMKVSEGFEDLVGRLDGKNKEIEMIKEEYEKIVKELEEKIKENEEIGVYLACLEGKSRENEDLMRLVEELREDNKGNIEKLERYMIQIKRNDLDFSEKCRELQDLDDQLKDFKAGMGNIKEEVKRLEIENERKKIENNNLMMKIGRLEKVIIENEGKITSLEMENGQFNDFIKEKDNEHEKFKEENHKSIKKLDEEKEHYIKSINEIMLKFQNIEKSNLELKESLDAKEKQLKDFQSNSMKYEETLNSLEQKLQESDQQIKHLKEKSIKHKTHSKTTEESLLLAKDHLIKTLQNKESTIQTLETHIESLTLNLQSTINPSSSSKNPKILTQSQVTKISLLSSKDKKNQNIIEELKEKYELELQKKDNKISELEISYNEYKEKEKYAYELLAKHEKENMSLQSEIDTLFQEKTQLNNYIKKLKEDTILEQKINDMIKILETKENENLVLRDKILTQDNNIHKLEEDIEEEYGKIEEQTQDIMDLERKVKELNDEIKVKKIEIYEIVEGRNKIEKEIREKDEEIYMKTLEIGKSEEKIKFLQDEVNNKENEILELKESIENLNISLEVSMKSHDESIKSLKEDAEKAEIIIREKEKEIKDMKNVVKNKDVELKKLTEDGKSIESVFQNKIASLIKDIAVKDEEINQARKHNKMLSETVKKNSANENLVRSFEEQISRLQNANDDKEIEFTGLESAFNSQKEYLRNKQEEIDEIKKSYMQLSEDFLVLKSSFEQEKQSRAILESKLLSSQKEKNEIFAKVRLEKELLKSEIEDLTEKLENLQISNQQAKLDIEKLQIKISESDLALKERTNLISEQTEVIKDYEFIEQQKNEFKDLFEKEKLENIKLNDEITRINIENKKLKDFIKDFEVKNVSLQNLNDNYISMIKSLEDKLIENDKAFELERRNLCLNKDQEVKNISTNIRLLEEELQNKEKIIKEANDMLEVNKEEIKNLNLSLENEKNNAKSSAKTFNEEINLIKSQIITKNQEISLKDQEIVSKDKTILEKTKDLEELAIKIQDKDTYLKQIIAENILIIEDLNKKLQNSQNELIKNNKIHQTQLYELDEKHISEKLLIEQVKKRLESQEILYKQEIENLKSQLKSYSDEISKINDLRCKDIKDKNIEIQELKQFLAKKIQETNEIEAELQNIALSHEIQAEGNEGGIKSLWAHINQLNKQIEEKNQMLTSKNNDINDLNRKIDEANEQKHILESTKQALELKIKSSESLDSKQKFMISNLQNTITELQAEKDTLEQNLRKEILEFKSQKKNIERVLSEEKDNKITEIENLTNAYNKKILDLEVNLKAQEVKSNEKLNNMLIEKTQYINKSEEKIIDLEKKIHESSDFLQDKNNEISELKNQISLQSQLYETTISSWETKNSEIQSEKETLKETNKNLEDLLSSSQISEAQAKQTIINLSIKISEYKQIIEISKSKIDELTLSLDTSNKSNQEFQNRLQTTQSNISALENSIKTLEEERVSLIESRKSQNKNLDDEYKDMSISLEENDKKEQQLTDFLICKVVKYNNKTWCLVYTKNQHQEYFWYEKYVLKDIDPSIEIPRPYEEQLEEKISTLNEDLEVFSYIKELDFPEEFQCKTIVETIENMIKHCSASRRSIIKPISIIEFGEEVNSTPVSIVSPNDTYSDLKSDHSVKIIPEEINDIIKKMKDLEEDNSDLKNRVSLLNQQLAHFKNEGRSEHFIGKSDTTIENIRGIFSSILEKIPLQSGDVEMNIKVLLDILNISKEYKDRIMGTREIIKKQEKKGLINFFKKKKK</sequence>
<feature type="coiled-coil region" evidence="1">
    <location>
        <begin position="2389"/>
        <end position="2444"/>
    </location>
</feature>
<comment type="caution">
    <text evidence="4">The sequence shown here is derived from an EMBL/GenBank/DDBJ whole genome shotgun (WGS) entry which is preliminary data.</text>
</comment>
<feature type="coiled-coil region" evidence="1">
    <location>
        <begin position="1259"/>
        <end position="1314"/>
    </location>
</feature>
<feature type="coiled-coil region" evidence="1">
    <location>
        <begin position="966"/>
        <end position="1191"/>
    </location>
</feature>
<feature type="coiled-coil region" evidence="1">
    <location>
        <begin position="1707"/>
        <end position="1769"/>
    </location>
</feature>
<keyword evidence="5" id="KW-1185">Reference proteome</keyword>
<accession>A0A1R2C3W5</accession>
<reference evidence="4 5" key="1">
    <citation type="submission" date="2016-11" db="EMBL/GenBank/DDBJ databases">
        <title>The macronuclear genome of Stentor coeruleus: a giant cell with tiny introns.</title>
        <authorList>
            <person name="Slabodnick M."/>
            <person name="Ruby J.G."/>
            <person name="Reiff S.B."/>
            <person name="Swart E.C."/>
            <person name="Gosai S."/>
            <person name="Prabakaran S."/>
            <person name="Witkowska E."/>
            <person name="Larue G.E."/>
            <person name="Fisher S."/>
            <person name="Freeman R.M."/>
            <person name="Gunawardena J."/>
            <person name="Chu W."/>
            <person name="Stover N.A."/>
            <person name="Gregory B.D."/>
            <person name="Nowacki M."/>
            <person name="Derisi J."/>
            <person name="Roy S.W."/>
            <person name="Marshall W.F."/>
            <person name="Sood P."/>
        </authorList>
    </citation>
    <scope>NUCLEOTIDE SEQUENCE [LARGE SCALE GENOMIC DNA]</scope>
    <source>
        <strain evidence="4">WM001</strain>
    </source>
</reference>
<name>A0A1R2C3W5_9CILI</name>